<reference evidence="1 2" key="1">
    <citation type="journal article" date="2022" name="Allergy">
        <title>Genome assembly and annotation of Periplaneta americana reveal a comprehensive cockroach allergen profile.</title>
        <authorList>
            <person name="Wang L."/>
            <person name="Xiong Q."/>
            <person name="Saelim N."/>
            <person name="Wang L."/>
            <person name="Nong W."/>
            <person name="Wan A.T."/>
            <person name="Shi M."/>
            <person name="Liu X."/>
            <person name="Cao Q."/>
            <person name="Hui J.H.L."/>
            <person name="Sookrung N."/>
            <person name="Leung T.F."/>
            <person name="Tungtrongchitr A."/>
            <person name="Tsui S.K.W."/>
        </authorList>
    </citation>
    <scope>NUCLEOTIDE SEQUENCE [LARGE SCALE GENOMIC DNA]</scope>
    <source>
        <strain evidence="1">PWHHKU_190912</strain>
    </source>
</reference>
<proteinExistence type="predicted"/>
<protein>
    <submittedName>
        <fullName evidence="1">Uncharacterized protein</fullName>
    </submittedName>
</protein>
<name>A0ABQ8SG54_PERAM</name>
<gene>
    <name evidence="1" type="ORF">ANN_21260</name>
</gene>
<dbReference type="EMBL" id="JAJSOF020000029">
    <property type="protein sequence ID" value="KAJ4432637.1"/>
    <property type="molecule type" value="Genomic_DNA"/>
</dbReference>
<dbReference type="Proteomes" id="UP001148838">
    <property type="component" value="Unassembled WGS sequence"/>
</dbReference>
<accession>A0ABQ8SG54</accession>
<keyword evidence="2" id="KW-1185">Reference proteome</keyword>
<evidence type="ECO:0000313" key="1">
    <source>
        <dbReference type="EMBL" id="KAJ4432637.1"/>
    </source>
</evidence>
<organism evidence="1 2">
    <name type="scientific">Periplaneta americana</name>
    <name type="common">American cockroach</name>
    <name type="synonym">Blatta americana</name>
    <dbReference type="NCBI Taxonomy" id="6978"/>
    <lineage>
        <taxon>Eukaryota</taxon>
        <taxon>Metazoa</taxon>
        <taxon>Ecdysozoa</taxon>
        <taxon>Arthropoda</taxon>
        <taxon>Hexapoda</taxon>
        <taxon>Insecta</taxon>
        <taxon>Pterygota</taxon>
        <taxon>Neoptera</taxon>
        <taxon>Polyneoptera</taxon>
        <taxon>Dictyoptera</taxon>
        <taxon>Blattodea</taxon>
        <taxon>Blattoidea</taxon>
        <taxon>Blattidae</taxon>
        <taxon>Blattinae</taxon>
        <taxon>Periplaneta</taxon>
    </lineage>
</organism>
<evidence type="ECO:0000313" key="2">
    <source>
        <dbReference type="Proteomes" id="UP001148838"/>
    </source>
</evidence>
<comment type="caution">
    <text evidence="1">The sequence shown here is derived from an EMBL/GenBank/DDBJ whole genome shotgun (WGS) entry which is preliminary data.</text>
</comment>
<sequence length="95" mass="11093">MQLLGVGFMLPFKTYYAQAIEQWLKQNAGREVTHYQVGMLLGEAFNKTVAVATNGFRKTGLYPCNRHIFSDFEFQKFLLILMNQMIIHLKLYQID</sequence>